<evidence type="ECO:0000256" key="3">
    <source>
        <dbReference type="ARBA" id="ARBA00011245"/>
    </source>
</evidence>
<keyword evidence="5 11" id="KW-0479">Metal-binding</keyword>
<dbReference type="GO" id="GO:0003723">
    <property type="term" value="F:RNA binding"/>
    <property type="evidence" value="ECO:0007669"/>
    <property type="project" value="UniProtKB-UniRule"/>
</dbReference>
<dbReference type="AlphaFoldDB" id="A0A1I8HY03"/>
<accession>A0A1I8HY03</accession>
<feature type="chain" id="PRO_5026373335" description="Uridylate-specific endoribonuclease" evidence="11">
    <location>
        <begin position="24"/>
        <end position="325"/>
    </location>
</feature>
<proteinExistence type="inferred from homology"/>
<evidence type="ECO:0000256" key="11">
    <source>
        <dbReference type="RuleBase" id="RU367085"/>
    </source>
</evidence>
<name>A0A1I8HY03_9PLAT</name>
<dbReference type="GO" id="GO:0004521">
    <property type="term" value="F:RNA endonuclease activity"/>
    <property type="evidence" value="ECO:0007669"/>
    <property type="project" value="UniProtKB-UniRule"/>
</dbReference>
<comment type="cofactor">
    <cofactor evidence="1 11">
        <name>Mn(2+)</name>
        <dbReference type="ChEBI" id="CHEBI:29035"/>
    </cofactor>
</comment>
<dbReference type="SUPFAM" id="SSF142877">
    <property type="entry name" value="EndoU-like"/>
    <property type="match status" value="1"/>
</dbReference>
<sequence length="325" mass="36330">MQQTQRLFPVLLSLLSLLLLAAAAVPRLDKDFNENYRDDIVNSRDCSVPKRSSVQEAMNELFTCLLETHVQNTEVFRLARQIDFGGIAGNGVTQKPLLTRLYSIAKVTAASESYRRYFDVVSIFTPELGQDEVRGSNELALEAAYLAHLLSTPFIRDTYATLRANNAIDAAVSLNQFVYGIMYDHWFKLYARTSKAHAAGRRESSGFGHVFVGEVKTNDVTGFHSWLQLLLAETQGNFDYKGYVRIQDSSVLIGGIQFSWMGRSKSLSSVMFGVPPEFELALYSACFIVNPGRRTNLSIKGRPVSVQTFYVNHQPESVATAYPIV</sequence>
<dbReference type="InterPro" id="IPR018998">
    <property type="entry name" value="EndoU_C"/>
</dbReference>
<reference evidence="14" key="1">
    <citation type="submission" date="2016-11" db="UniProtKB">
        <authorList>
            <consortium name="WormBaseParasite"/>
        </authorList>
    </citation>
    <scope>IDENTIFICATION</scope>
</reference>
<dbReference type="PANTHER" id="PTHR12439">
    <property type="entry name" value="PLACENTAL PROTEIN 11-RELATED"/>
    <property type="match status" value="1"/>
</dbReference>
<organism evidence="13 14">
    <name type="scientific">Macrostomum lignano</name>
    <dbReference type="NCBI Taxonomy" id="282301"/>
    <lineage>
        <taxon>Eukaryota</taxon>
        <taxon>Metazoa</taxon>
        <taxon>Spiralia</taxon>
        <taxon>Lophotrochozoa</taxon>
        <taxon>Platyhelminthes</taxon>
        <taxon>Rhabditophora</taxon>
        <taxon>Macrostomorpha</taxon>
        <taxon>Macrostomida</taxon>
        <taxon>Macrostomidae</taxon>
        <taxon>Macrostomum</taxon>
    </lineage>
</organism>
<comment type="catalytic activity">
    <reaction evidence="11">
        <text>ribonucleotidyl-uridine-RNA = a 5'-end dephospho-uridine-RNA + a 3'-end 2',3'-cyclophospho-ribonucleotide-RNA</text>
        <dbReference type="Rhea" id="RHEA:67792"/>
        <dbReference type="Rhea" id="RHEA-COMP:10464"/>
        <dbReference type="Rhea" id="RHEA-COMP:17354"/>
        <dbReference type="Rhea" id="RHEA-COMP:17356"/>
        <dbReference type="ChEBI" id="CHEBI:83064"/>
        <dbReference type="ChEBI" id="CHEBI:173117"/>
        <dbReference type="ChEBI" id="CHEBI:173224"/>
    </reaction>
</comment>
<evidence type="ECO:0000256" key="1">
    <source>
        <dbReference type="ARBA" id="ARBA00001936"/>
    </source>
</evidence>
<dbReference type="Proteomes" id="UP000095280">
    <property type="component" value="Unplaced"/>
</dbReference>
<evidence type="ECO:0000313" key="13">
    <source>
        <dbReference type="Proteomes" id="UP000095280"/>
    </source>
</evidence>
<dbReference type="InterPro" id="IPR039787">
    <property type="entry name" value="ENDOU"/>
</dbReference>
<evidence type="ECO:0000256" key="7">
    <source>
        <dbReference type="ARBA" id="ARBA00022801"/>
    </source>
</evidence>
<keyword evidence="9 11" id="KW-0464">Manganese</keyword>
<evidence type="ECO:0000256" key="6">
    <source>
        <dbReference type="ARBA" id="ARBA00022759"/>
    </source>
</evidence>
<dbReference type="CDD" id="cd21159">
    <property type="entry name" value="XendoU"/>
    <property type="match status" value="1"/>
</dbReference>
<dbReference type="PANTHER" id="PTHR12439:SF11">
    <property type="entry name" value="URIDYLATE-SPECIFIC ENDORIBONUCLEASE"/>
    <property type="match status" value="1"/>
</dbReference>
<keyword evidence="8 11" id="KW-0694">RNA-binding</keyword>
<feature type="signal peptide" evidence="11">
    <location>
        <begin position="1"/>
        <end position="23"/>
    </location>
</feature>
<dbReference type="GO" id="GO:0046872">
    <property type="term" value="F:metal ion binding"/>
    <property type="evidence" value="ECO:0007669"/>
    <property type="project" value="UniProtKB-UniRule"/>
</dbReference>
<evidence type="ECO:0000259" key="12">
    <source>
        <dbReference type="PROSITE" id="PS51959"/>
    </source>
</evidence>
<dbReference type="GO" id="GO:0016787">
    <property type="term" value="F:hydrolase activity"/>
    <property type="evidence" value="ECO:0007669"/>
    <property type="project" value="UniProtKB-KW"/>
</dbReference>
<keyword evidence="11" id="KW-0732">Signal</keyword>
<dbReference type="InterPro" id="IPR037227">
    <property type="entry name" value="EndoU-like"/>
</dbReference>
<evidence type="ECO:0000256" key="9">
    <source>
        <dbReference type="ARBA" id="ARBA00023211"/>
    </source>
</evidence>
<dbReference type="WBParaSite" id="maker-uti_cns_0008601-snap-gene-0.17-mRNA-1">
    <property type="protein sequence ID" value="maker-uti_cns_0008601-snap-gene-0.17-mRNA-1"/>
    <property type="gene ID" value="maker-uti_cns_0008601-snap-gene-0.17"/>
</dbReference>
<dbReference type="GO" id="GO:0016829">
    <property type="term" value="F:lyase activity"/>
    <property type="evidence" value="ECO:0007669"/>
    <property type="project" value="UniProtKB-KW"/>
</dbReference>
<dbReference type="PROSITE" id="PS51959">
    <property type="entry name" value="ENDOU"/>
    <property type="match status" value="1"/>
</dbReference>
<keyword evidence="10" id="KW-0456">Lyase</keyword>
<feature type="domain" description="EndoU" evidence="12">
    <location>
        <begin position="50"/>
        <end position="325"/>
    </location>
</feature>
<keyword evidence="4 11" id="KW-0540">Nuclease</keyword>
<evidence type="ECO:0000256" key="8">
    <source>
        <dbReference type="ARBA" id="ARBA00022884"/>
    </source>
</evidence>
<comment type="similarity">
    <text evidence="2 11">Belongs to the ENDOU family.</text>
</comment>
<evidence type="ECO:0000256" key="5">
    <source>
        <dbReference type="ARBA" id="ARBA00022723"/>
    </source>
</evidence>
<keyword evidence="6 11" id="KW-0255">Endonuclease</keyword>
<evidence type="ECO:0000313" key="14">
    <source>
        <dbReference type="WBParaSite" id="maker-uti_cns_0008601-snap-gene-0.17-mRNA-1"/>
    </source>
</evidence>
<comment type="subunit">
    <text evidence="3 11">Monomer.</text>
</comment>
<evidence type="ECO:0000256" key="10">
    <source>
        <dbReference type="ARBA" id="ARBA00023239"/>
    </source>
</evidence>
<protein>
    <recommendedName>
        <fullName evidence="11">Uridylate-specific endoribonuclease</fullName>
        <ecNumber evidence="11">4.6.1.-</ecNumber>
    </recommendedName>
</protein>
<evidence type="ECO:0000256" key="2">
    <source>
        <dbReference type="ARBA" id="ARBA00010168"/>
    </source>
</evidence>
<dbReference type="Pfam" id="PF09412">
    <property type="entry name" value="XendoU"/>
    <property type="match status" value="1"/>
</dbReference>
<evidence type="ECO:0000256" key="4">
    <source>
        <dbReference type="ARBA" id="ARBA00022722"/>
    </source>
</evidence>
<dbReference type="EC" id="4.6.1.-" evidence="11"/>
<keyword evidence="13" id="KW-1185">Reference proteome</keyword>
<keyword evidence="7 11" id="KW-0378">Hydrolase</keyword>